<dbReference type="InterPro" id="IPR036621">
    <property type="entry name" value="Anticodon-bd_dom_sf"/>
</dbReference>
<dbReference type="PIRSF" id="PIRSF001549">
    <property type="entry name" value="His-tRNA_synth"/>
    <property type="match status" value="1"/>
</dbReference>
<dbReference type="InterPro" id="IPR004154">
    <property type="entry name" value="Anticodon-bd"/>
</dbReference>
<keyword evidence="8 10" id="KW-0030">Aminoacyl-tRNA synthetase</keyword>
<dbReference type="HAMAP" id="MF_00127">
    <property type="entry name" value="His_tRNA_synth"/>
    <property type="match status" value="1"/>
</dbReference>
<keyword evidence="6 10" id="KW-0067">ATP-binding</keyword>
<feature type="binding site" evidence="11">
    <location>
        <begin position="310"/>
        <end position="311"/>
    </location>
    <ligand>
        <name>L-histidine</name>
        <dbReference type="ChEBI" id="CHEBI:57595"/>
    </ligand>
</feature>
<dbReference type="InterPro" id="IPR015807">
    <property type="entry name" value="His-tRNA-ligase"/>
</dbReference>
<dbReference type="CDD" id="cd00773">
    <property type="entry name" value="HisRS-like_core"/>
    <property type="match status" value="1"/>
</dbReference>
<feature type="binding site" evidence="11">
    <location>
        <position position="122"/>
    </location>
    <ligand>
        <name>L-histidine</name>
        <dbReference type="ChEBI" id="CHEBI:57595"/>
    </ligand>
</feature>
<evidence type="ECO:0000256" key="3">
    <source>
        <dbReference type="ARBA" id="ARBA00022490"/>
    </source>
</evidence>
<dbReference type="PANTHER" id="PTHR11476:SF7">
    <property type="entry name" value="HISTIDINE--TRNA LIGASE"/>
    <property type="match status" value="1"/>
</dbReference>
<evidence type="ECO:0000256" key="6">
    <source>
        <dbReference type="ARBA" id="ARBA00022840"/>
    </source>
</evidence>
<evidence type="ECO:0000256" key="7">
    <source>
        <dbReference type="ARBA" id="ARBA00022917"/>
    </source>
</evidence>
<reference evidence="13 14" key="1">
    <citation type="submission" date="2020-08" db="EMBL/GenBank/DDBJ databases">
        <title>Genomic Encyclopedia of Type Strains, Phase IV (KMG-IV): sequencing the most valuable type-strain genomes for metagenomic binning, comparative biology and taxonomic classification.</title>
        <authorList>
            <person name="Goeker M."/>
        </authorList>
    </citation>
    <scope>NUCLEOTIDE SEQUENCE [LARGE SCALE GENOMIC DNA]</scope>
    <source>
        <strain evidence="13 14">DSM 25335</strain>
    </source>
</reference>
<evidence type="ECO:0000259" key="12">
    <source>
        <dbReference type="PROSITE" id="PS50862"/>
    </source>
</evidence>
<evidence type="ECO:0000256" key="9">
    <source>
        <dbReference type="ARBA" id="ARBA00047639"/>
    </source>
</evidence>
<evidence type="ECO:0000313" key="13">
    <source>
        <dbReference type="EMBL" id="MBB5291921.1"/>
    </source>
</evidence>
<dbReference type="GO" id="GO:0005524">
    <property type="term" value="F:ATP binding"/>
    <property type="evidence" value="ECO:0007669"/>
    <property type="project" value="UniProtKB-UniRule"/>
</dbReference>
<dbReference type="Pfam" id="PF03129">
    <property type="entry name" value="HGTP_anticodon"/>
    <property type="match status" value="1"/>
</dbReference>
<accession>A0A7W8HXV6</accession>
<evidence type="ECO:0000256" key="11">
    <source>
        <dbReference type="PIRSR" id="PIRSR001549-1"/>
    </source>
</evidence>
<evidence type="ECO:0000256" key="1">
    <source>
        <dbReference type="ARBA" id="ARBA00008226"/>
    </source>
</evidence>
<dbReference type="InterPro" id="IPR006195">
    <property type="entry name" value="aa-tRNA-synth_II"/>
</dbReference>
<dbReference type="Gene3D" id="3.40.50.800">
    <property type="entry name" value="Anticodon-binding domain"/>
    <property type="match status" value="1"/>
</dbReference>
<dbReference type="SUPFAM" id="SSF55681">
    <property type="entry name" value="Class II aaRS and biotin synthetases"/>
    <property type="match status" value="1"/>
</dbReference>
<sequence length="501" mass="53505">MTDAPIRPEARAPRGFADRRGRDLIAERRLVTRVSAVYERWGFEPLDTGAFEYADALGKFLPDADRPNEGVFALQDDPDDEGNGEWMALRYDLTAPLARFAAQNWETLPKPFRRYAFGPVWRNEKPGPGRFREFVQCDADTVGSDRPEADAEIIAMACEGLQAAGLAPDLAVVRVSNRKLFDGLFETGGVEDAGQKLTALRAIDKYDRLGWEGVAALLGEGRLDESGDYTKGAQLPSKVIGAIEGFLASANSPDLSRAETLDAVARSGNIGAVGEAALAELAAIDAALNAMKVDQSAVRFDPTIVRGLEYYTGAVFEAELLLETTDDKGRAVRFGSIGGGGRYDDLVARFTGERLPATGFSFGVSRLASALRAAGRGAADAVRGPVVVIAFSEADMQHYLDAVAELRNAGVAAELYLGRAGMKAQMKYADRRGAPAAVILGGDEIAAGQVTVKDLDAGRALAAGIADNEAWKAERPGQVVVPRTDLVATVRRIVDAPRTDA</sequence>
<dbReference type="AlphaFoldDB" id="A0A7W8HXV6"/>
<protein>
    <recommendedName>
        <fullName evidence="10">Histidine--tRNA ligase</fullName>
        <ecNumber evidence="10">6.1.1.21</ecNumber>
    </recommendedName>
    <alternativeName>
        <fullName evidence="10">Histidyl-tRNA synthetase</fullName>
        <shortName evidence="10">HisRS</shortName>
    </alternativeName>
</protein>
<dbReference type="RefSeq" id="WP_183253782.1">
    <property type="nucleotide sequence ID" value="NZ_BAAAFF010000005.1"/>
</dbReference>
<feature type="binding site" evidence="11">
    <location>
        <begin position="92"/>
        <end position="94"/>
    </location>
    <ligand>
        <name>L-histidine</name>
        <dbReference type="ChEBI" id="CHEBI:57595"/>
    </ligand>
</feature>
<keyword evidence="3 10" id="KW-0963">Cytoplasm</keyword>
<comment type="subunit">
    <text evidence="2 10">Homodimer.</text>
</comment>
<keyword evidence="7 10" id="KW-0648">Protein biosynthesis</keyword>
<comment type="subcellular location">
    <subcellularLocation>
        <location evidence="10">Cytoplasm</location>
    </subcellularLocation>
</comment>
<dbReference type="NCBIfam" id="TIGR00442">
    <property type="entry name" value="hisS"/>
    <property type="match status" value="1"/>
</dbReference>
<dbReference type="Gene3D" id="3.30.930.10">
    <property type="entry name" value="Bira Bifunctional Protein, Domain 2"/>
    <property type="match status" value="1"/>
</dbReference>
<feature type="domain" description="Aminoacyl-transfer RNA synthetases class-II family profile" evidence="12">
    <location>
        <begin position="39"/>
        <end position="371"/>
    </location>
</feature>
<dbReference type="InterPro" id="IPR004516">
    <property type="entry name" value="HisRS/HisZ"/>
</dbReference>
<dbReference type="GO" id="GO:0004821">
    <property type="term" value="F:histidine-tRNA ligase activity"/>
    <property type="evidence" value="ECO:0007669"/>
    <property type="project" value="UniProtKB-UniRule"/>
</dbReference>
<dbReference type="Pfam" id="PF13393">
    <property type="entry name" value="tRNA-synt_His"/>
    <property type="match status" value="1"/>
</dbReference>
<dbReference type="CDD" id="cd00859">
    <property type="entry name" value="HisRS_anticodon"/>
    <property type="match status" value="1"/>
</dbReference>
<gene>
    <name evidence="10" type="primary">hisS</name>
    <name evidence="13" type="ORF">HNQ67_001435</name>
</gene>
<feature type="binding site" evidence="11">
    <location>
        <position position="140"/>
    </location>
    <ligand>
        <name>L-histidine</name>
        <dbReference type="ChEBI" id="CHEBI:57595"/>
    </ligand>
</feature>
<feature type="binding site" evidence="11">
    <location>
        <position position="136"/>
    </location>
    <ligand>
        <name>L-histidine</name>
        <dbReference type="ChEBI" id="CHEBI:57595"/>
    </ligand>
</feature>
<evidence type="ECO:0000313" key="14">
    <source>
        <dbReference type="Proteomes" id="UP000566663"/>
    </source>
</evidence>
<dbReference type="PANTHER" id="PTHR11476">
    <property type="entry name" value="HISTIDYL-TRNA SYNTHETASE"/>
    <property type="match status" value="1"/>
</dbReference>
<evidence type="ECO:0000256" key="10">
    <source>
        <dbReference type="HAMAP-Rule" id="MF_00127"/>
    </source>
</evidence>
<dbReference type="PROSITE" id="PS50862">
    <property type="entry name" value="AA_TRNA_LIGASE_II"/>
    <property type="match status" value="1"/>
</dbReference>
<dbReference type="EC" id="6.1.1.21" evidence="10"/>
<dbReference type="EMBL" id="JACHFZ010000002">
    <property type="protein sequence ID" value="MBB5291921.1"/>
    <property type="molecule type" value="Genomic_DNA"/>
</dbReference>
<dbReference type="SUPFAM" id="SSF52954">
    <property type="entry name" value="Class II aaRS ABD-related"/>
    <property type="match status" value="1"/>
</dbReference>
<name>A0A7W8HXV6_9CAUL</name>
<feature type="binding site" evidence="11">
    <location>
        <position position="306"/>
    </location>
    <ligand>
        <name>L-histidine</name>
        <dbReference type="ChEBI" id="CHEBI:57595"/>
    </ligand>
</feature>
<keyword evidence="5 10" id="KW-0547">Nucleotide-binding</keyword>
<proteinExistence type="inferred from homology"/>
<evidence type="ECO:0000256" key="8">
    <source>
        <dbReference type="ARBA" id="ARBA00023146"/>
    </source>
</evidence>
<keyword evidence="4 10" id="KW-0436">Ligase</keyword>
<keyword evidence="14" id="KW-1185">Reference proteome</keyword>
<dbReference type="InterPro" id="IPR045864">
    <property type="entry name" value="aa-tRNA-synth_II/BPL/LPL"/>
</dbReference>
<evidence type="ECO:0000256" key="5">
    <source>
        <dbReference type="ARBA" id="ARBA00022741"/>
    </source>
</evidence>
<dbReference type="GO" id="GO:0006427">
    <property type="term" value="P:histidyl-tRNA aminoacylation"/>
    <property type="evidence" value="ECO:0007669"/>
    <property type="project" value="UniProtKB-UniRule"/>
</dbReference>
<comment type="caution">
    <text evidence="13">The sequence shown here is derived from an EMBL/GenBank/DDBJ whole genome shotgun (WGS) entry which is preliminary data.</text>
</comment>
<dbReference type="InterPro" id="IPR041715">
    <property type="entry name" value="HisRS-like_core"/>
</dbReference>
<organism evidence="13 14">
    <name type="scientific">Brevundimonas basaltis</name>
    <dbReference type="NCBI Taxonomy" id="472166"/>
    <lineage>
        <taxon>Bacteria</taxon>
        <taxon>Pseudomonadati</taxon>
        <taxon>Pseudomonadota</taxon>
        <taxon>Alphaproteobacteria</taxon>
        <taxon>Caulobacterales</taxon>
        <taxon>Caulobacteraceae</taxon>
        <taxon>Brevundimonas</taxon>
    </lineage>
</organism>
<dbReference type="GO" id="GO:0005737">
    <property type="term" value="C:cytoplasm"/>
    <property type="evidence" value="ECO:0007669"/>
    <property type="project" value="UniProtKB-SubCell"/>
</dbReference>
<comment type="similarity">
    <text evidence="1 10">Belongs to the class-II aminoacyl-tRNA synthetase family.</text>
</comment>
<dbReference type="InterPro" id="IPR033656">
    <property type="entry name" value="HisRS_anticodon"/>
</dbReference>
<evidence type="ECO:0000256" key="4">
    <source>
        <dbReference type="ARBA" id="ARBA00022598"/>
    </source>
</evidence>
<dbReference type="Proteomes" id="UP000566663">
    <property type="component" value="Unassembled WGS sequence"/>
</dbReference>
<evidence type="ECO:0000256" key="2">
    <source>
        <dbReference type="ARBA" id="ARBA00011738"/>
    </source>
</evidence>
<comment type="catalytic activity">
    <reaction evidence="9 10">
        <text>tRNA(His) + L-histidine + ATP = L-histidyl-tRNA(His) + AMP + diphosphate + H(+)</text>
        <dbReference type="Rhea" id="RHEA:17313"/>
        <dbReference type="Rhea" id="RHEA-COMP:9665"/>
        <dbReference type="Rhea" id="RHEA-COMP:9689"/>
        <dbReference type="ChEBI" id="CHEBI:15378"/>
        <dbReference type="ChEBI" id="CHEBI:30616"/>
        <dbReference type="ChEBI" id="CHEBI:33019"/>
        <dbReference type="ChEBI" id="CHEBI:57595"/>
        <dbReference type="ChEBI" id="CHEBI:78442"/>
        <dbReference type="ChEBI" id="CHEBI:78527"/>
        <dbReference type="ChEBI" id="CHEBI:456215"/>
        <dbReference type="EC" id="6.1.1.21"/>
    </reaction>
</comment>